<dbReference type="STRING" id="871968.DESME_07665"/>
<comment type="subcellular location">
    <subcellularLocation>
        <location evidence="3 22">Cytoplasm</location>
    </subcellularLocation>
</comment>
<evidence type="ECO:0000259" key="27">
    <source>
        <dbReference type="PROSITE" id="PS50975"/>
    </source>
</evidence>
<dbReference type="EC" id="6.3.2.4" evidence="6 22"/>
<evidence type="ECO:0000256" key="19">
    <source>
        <dbReference type="ARBA" id="ARBA00068427"/>
    </source>
</evidence>
<feature type="domain" description="ATP-grasp" evidence="27">
    <location>
        <begin position="143"/>
        <end position="348"/>
    </location>
</feature>
<comment type="pathway">
    <text evidence="18">Glycan biosynthesis.</text>
</comment>
<name>W0EBP5_9FIRM</name>
<dbReference type="InterPro" id="IPR011127">
    <property type="entry name" value="Dala_Dala_lig_N"/>
</dbReference>
<evidence type="ECO:0000256" key="16">
    <source>
        <dbReference type="ARBA" id="ARBA00023316"/>
    </source>
</evidence>
<dbReference type="GO" id="GO:0008360">
    <property type="term" value="P:regulation of cell shape"/>
    <property type="evidence" value="ECO:0007669"/>
    <property type="project" value="UniProtKB-KW"/>
</dbReference>
<dbReference type="HAMAP" id="MF_00047">
    <property type="entry name" value="Dala_Dala_lig"/>
    <property type="match status" value="1"/>
</dbReference>
<feature type="binding site" evidence="25">
    <location>
        <position position="317"/>
    </location>
    <ligand>
        <name>Mg(2+)</name>
        <dbReference type="ChEBI" id="CHEBI:18420"/>
        <label>2</label>
    </ligand>
</feature>
<evidence type="ECO:0000256" key="26">
    <source>
        <dbReference type="PROSITE-ProRule" id="PRU00409"/>
    </source>
</evidence>
<dbReference type="InterPro" id="IPR013815">
    <property type="entry name" value="ATP_grasp_subdomain_1"/>
</dbReference>
<feature type="binding site" evidence="25">
    <location>
        <position position="315"/>
    </location>
    <ligand>
        <name>Mg(2+)</name>
        <dbReference type="ChEBI" id="CHEBI:18420"/>
        <label>1</label>
    </ligand>
</feature>
<evidence type="ECO:0000256" key="7">
    <source>
        <dbReference type="ARBA" id="ARBA00022490"/>
    </source>
</evidence>
<dbReference type="Gene3D" id="3.40.50.20">
    <property type="match status" value="1"/>
</dbReference>
<evidence type="ECO:0000256" key="3">
    <source>
        <dbReference type="ARBA" id="ARBA00004496"/>
    </source>
</evidence>
<evidence type="ECO:0000256" key="23">
    <source>
        <dbReference type="PIRSR" id="PIRSR039102-1"/>
    </source>
</evidence>
<feature type="binding site" evidence="24">
    <location>
        <begin position="192"/>
        <end position="193"/>
    </location>
    <ligand>
        <name>ATP</name>
        <dbReference type="ChEBI" id="CHEBI:30616"/>
    </ligand>
</feature>
<dbReference type="PROSITE" id="PS00843">
    <property type="entry name" value="DALA_DALA_LIGASE_1"/>
    <property type="match status" value="1"/>
</dbReference>
<organism evidence="28 29">
    <name type="scientific">Desulfitobacterium metallireducens DSM 15288</name>
    <dbReference type="NCBI Taxonomy" id="871968"/>
    <lineage>
        <taxon>Bacteria</taxon>
        <taxon>Bacillati</taxon>
        <taxon>Bacillota</taxon>
        <taxon>Clostridia</taxon>
        <taxon>Eubacteriales</taxon>
        <taxon>Desulfitobacteriaceae</taxon>
        <taxon>Desulfitobacterium</taxon>
    </lineage>
</organism>
<feature type="binding site" evidence="24">
    <location>
        <position position="139"/>
    </location>
    <ligand>
        <name>ATP</name>
        <dbReference type="ChEBI" id="CHEBI:30616"/>
    </ligand>
</feature>
<dbReference type="PROSITE" id="PS00844">
    <property type="entry name" value="DALA_DALA_LIGASE_2"/>
    <property type="match status" value="1"/>
</dbReference>
<evidence type="ECO:0000256" key="10">
    <source>
        <dbReference type="ARBA" id="ARBA00022741"/>
    </source>
</evidence>
<dbReference type="InterPro" id="IPR000291">
    <property type="entry name" value="D-Ala_lig_Van_CS"/>
</dbReference>
<dbReference type="NCBIfam" id="NF002378">
    <property type="entry name" value="PRK01372.1"/>
    <property type="match status" value="1"/>
</dbReference>
<dbReference type="Gene3D" id="3.30.470.20">
    <property type="entry name" value="ATP-grasp fold, B domain"/>
    <property type="match status" value="1"/>
</dbReference>
<keyword evidence="8 22" id="KW-0436">Ligase</keyword>
<dbReference type="PANTHER" id="PTHR23132:SF25">
    <property type="entry name" value="D-ALANINE--D-ALANINE LIGASE A"/>
    <property type="match status" value="1"/>
</dbReference>
<evidence type="ECO:0000256" key="14">
    <source>
        <dbReference type="ARBA" id="ARBA00022984"/>
    </source>
</evidence>
<dbReference type="PIRSF" id="PIRSF039102">
    <property type="entry name" value="Ddl/VanB"/>
    <property type="match status" value="1"/>
</dbReference>
<keyword evidence="9 25" id="KW-0479">Metal-binding</keyword>
<keyword evidence="11 26" id="KW-0067">ATP-binding</keyword>
<evidence type="ECO:0000313" key="28">
    <source>
        <dbReference type="EMBL" id="AHF06963.1"/>
    </source>
</evidence>
<comment type="cofactor">
    <cofactor evidence="1">
        <name>Mn(2+)</name>
        <dbReference type="ChEBI" id="CHEBI:29035"/>
    </cofactor>
</comment>
<dbReference type="AlphaFoldDB" id="W0EBP5"/>
<evidence type="ECO:0000256" key="11">
    <source>
        <dbReference type="ARBA" id="ARBA00022840"/>
    </source>
</evidence>
<feature type="active site" evidence="23">
    <location>
        <position position="17"/>
    </location>
</feature>
<keyword evidence="13 22" id="KW-0133">Cell shape</keyword>
<dbReference type="NCBIfam" id="TIGR01205">
    <property type="entry name" value="D_ala_D_alaTIGR"/>
    <property type="match status" value="1"/>
</dbReference>
<evidence type="ECO:0000256" key="2">
    <source>
        <dbReference type="ARBA" id="ARBA00003921"/>
    </source>
</evidence>
<keyword evidence="29" id="KW-1185">Reference proteome</keyword>
<dbReference type="FunFam" id="3.30.470.20:FF:000008">
    <property type="entry name" value="D-alanine--D-alanine ligase"/>
    <property type="match status" value="1"/>
</dbReference>
<dbReference type="NCBIfam" id="NF002526">
    <property type="entry name" value="PRK01966.1-2"/>
    <property type="match status" value="1"/>
</dbReference>
<feature type="active site" evidence="23">
    <location>
        <position position="192"/>
    </location>
</feature>
<keyword evidence="15 25" id="KW-0464">Manganese</keyword>
<evidence type="ECO:0000256" key="5">
    <source>
        <dbReference type="ARBA" id="ARBA00010871"/>
    </source>
</evidence>
<dbReference type="SUPFAM" id="SSF56059">
    <property type="entry name" value="Glutathione synthetase ATP-binding domain-like"/>
    <property type="match status" value="1"/>
</dbReference>
<evidence type="ECO:0000256" key="15">
    <source>
        <dbReference type="ARBA" id="ARBA00023211"/>
    </source>
</evidence>
<dbReference type="OrthoDB" id="9813261at2"/>
<evidence type="ECO:0000256" key="25">
    <source>
        <dbReference type="PIRSR" id="PIRSR039102-3"/>
    </source>
</evidence>
<evidence type="ECO:0000256" key="8">
    <source>
        <dbReference type="ARBA" id="ARBA00022598"/>
    </source>
</evidence>
<dbReference type="Pfam" id="PF07478">
    <property type="entry name" value="Dala_Dala_lig_C"/>
    <property type="match status" value="1"/>
</dbReference>
<evidence type="ECO:0000256" key="22">
    <source>
        <dbReference type="HAMAP-Rule" id="MF_00047"/>
    </source>
</evidence>
<dbReference type="GO" id="GO:0008716">
    <property type="term" value="F:D-alanine-D-alanine ligase activity"/>
    <property type="evidence" value="ECO:0007669"/>
    <property type="project" value="UniProtKB-UniRule"/>
</dbReference>
<dbReference type="Proteomes" id="UP000010847">
    <property type="component" value="Chromosome"/>
</dbReference>
<dbReference type="SUPFAM" id="SSF52440">
    <property type="entry name" value="PreATP-grasp domain"/>
    <property type="match status" value="1"/>
</dbReference>
<evidence type="ECO:0000256" key="4">
    <source>
        <dbReference type="ARBA" id="ARBA00004752"/>
    </source>
</evidence>
<dbReference type="KEGG" id="dmt:DESME_07665"/>
<comment type="similarity">
    <text evidence="5 22">Belongs to the D-alanine--D-alanine ligase family.</text>
</comment>
<dbReference type="InterPro" id="IPR005905">
    <property type="entry name" value="D_ala_D_ala"/>
</dbReference>
<comment type="catalytic activity">
    <reaction evidence="17 22">
        <text>2 D-alanine + ATP = D-alanyl-D-alanine + ADP + phosphate + H(+)</text>
        <dbReference type="Rhea" id="RHEA:11224"/>
        <dbReference type="ChEBI" id="CHEBI:15378"/>
        <dbReference type="ChEBI" id="CHEBI:30616"/>
        <dbReference type="ChEBI" id="CHEBI:43474"/>
        <dbReference type="ChEBI" id="CHEBI:57416"/>
        <dbReference type="ChEBI" id="CHEBI:57822"/>
        <dbReference type="ChEBI" id="CHEBI:456216"/>
        <dbReference type="EC" id="6.3.2.4"/>
    </reaction>
</comment>
<evidence type="ECO:0000256" key="21">
    <source>
        <dbReference type="ARBA" id="ARBA00077154"/>
    </source>
</evidence>
<evidence type="ECO:0000256" key="9">
    <source>
        <dbReference type="ARBA" id="ARBA00022723"/>
    </source>
</evidence>
<keyword evidence="16 22" id="KW-0961">Cell wall biogenesis/degradation</keyword>
<dbReference type="Pfam" id="PF01820">
    <property type="entry name" value="Dala_Dala_lig_N"/>
    <property type="match status" value="1"/>
</dbReference>
<dbReference type="InterPro" id="IPR011761">
    <property type="entry name" value="ATP-grasp"/>
</dbReference>
<feature type="binding site" evidence="24">
    <location>
        <begin position="184"/>
        <end position="186"/>
    </location>
    <ligand>
        <name>ATP</name>
        <dbReference type="ChEBI" id="CHEBI:30616"/>
    </ligand>
</feature>
<dbReference type="InterPro" id="IPR011095">
    <property type="entry name" value="Dala_Dala_lig_C"/>
</dbReference>
<evidence type="ECO:0000256" key="1">
    <source>
        <dbReference type="ARBA" id="ARBA00001936"/>
    </source>
</evidence>
<dbReference type="Gene3D" id="3.30.1490.20">
    <property type="entry name" value="ATP-grasp fold, A domain"/>
    <property type="match status" value="1"/>
</dbReference>
<accession>W0EBP5</accession>
<evidence type="ECO:0000313" key="29">
    <source>
        <dbReference type="Proteomes" id="UP000010847"/>
    </source>
</evidence>
<reference evidence="28 29" key="1">
    <citation type="submission" date="2013-12" db="EMBL/GenBank/DDBJ databases">
        <authorList>
            <consortium name="DOE Joint Genome Institute"/>
            <person name="Smidt H."/>
            <person name="Huntemann M."/>
            <person name="Han J."/>
            <person name="Chen A."/>
            <person name="Kyrpides N."/>
            <person name="Mavromatis K."/>
            <person name="Markowitz V."/>
            <person name="Palaniappan K."/>
            <person name="Ivanova N."/>
            <person name="Schaumberg A."/>
            <person name="Pati A."/>
            <person name="Liolios K."/>
            <person name="Nordberg H.P."/>
            <person name="Cantor M.N."/>
            <person name="Hua S.X."/>
            <person name="Woyke T."/>
        </authorList>
    </citation>
    <scope>NUCLEOTIDE SEQUENCE [LARGE SCALE GENOMIC DNA]</scope>
    <source>
        <strain evidence="29">DSM 15288</strain>
    </source>
</reference>
<feature type="binding site" evidence="25">
    <location>
        <position position="302"/>
    </location>
    <ligand>
        <name>Mg(2+)</name>
        <dbReference type="ChEBI" id="CHEBI:18420"/>
        <label>1</label>
    </ligand>
</feature>
<evidence type="ECO:0000256" key="20">
    <source>
        <dbReference type="ARBA" id="ARBA00076288"/>
    </source>
</evidence>
<keyword evidence="12 25" id="KW-0460">Magnesium</keyword>
<dbReference type="GO" id="GO:0005524">
    <property type="term" value="F:ATP binding"/>
    <property type="evidence" value="ECO:0007669"/>
    <property type="project" value="UniProtKB-UniRule"/>
</dbReference>
<evidence type="ECO:0000256" key="24">
    <source>
        <dbReference type="PIRSR" id="PIRSR039102-2"/>
    </source>
</evidence>
<proteinExistence type="inferred from homology"/>
<evidence type="ECO:0000256" key="12">
    <source>
        <dbReference type="ARBA" id="ARBA00022842"/>
    </source>
</evidence>
<dbReference type="GO" id="GO:0046872">
    <property type="term" value="F:metal ion binding"/>
    <property type="evidence" value="ECO:0007669"/>
    <property type="project" value="UniProtKB-KW"/>
</dbReference>
<dbReference type="GO" id="GO:0009252">
    <property type="term" value="P:peptidoglycan biosynthetic process"/>
    <property type="evidence" value="ECO:0007669"/>
    <property type="project" value="UniProtKB-UniRule"/>
</dbReference>
<evidence type="ECO:0000256" key="17">
    <source>
        <dbReference type="ARBA" id="ARBA00047614"/>
    </source>
</evidence>
<comment type="function">
    <text evidence="2 22">Cell wall formation.</text>
</comment>
<dbReference type="PANTHER" id="PTHR23132">
    <property type="entry name" value="D-ALANINE--D-ALANINE LIGASE"/>
    <property type="match status" value="1"/>
</dbReference>
<dbReference type="InterPro" id="IPR016185">
    <property type="entry name" value="PreATP-grasp_dom_sf"/>
</dbReference>
<evidence type="ECO:0000256" key="18">
    <source>
        <dbReference type="ARBA" id="ARBA00060592"/>
    </source>
</evidence>
<feature type="binding site" evidence="25">
    <location>
        <position position="315"/>
    </location>
    <ligand>
        <name>Mg(2+)</name>
        <dbReference type="ChEBI" id="CHEBI:18420"/>
        <label>2</label>
    </ligand>
</feature>
<evidence type="ECO:0000256" key="6">
    <source>
        <dbReference type="ARBA" id="ARBA00012216"/>
    </source>
</evidence>
<feature type="binding site" evidence="24">
    <location>
        <begin position="314"/>
        <end position="315"/>
    </location>
    <ligand>
        <name>ATP</name>
        <dbReference type="ChEBI" id="CHEBI:30616"/>
    </ligand>
</feature>
<evidence type="ECO:0000256" key="13">
    <source>
        <dbReference type="ARBA" id="ARBA00022960"/>
    </source>
</evidence>
<dbReference type="RefSeq" id="WP_006715351.1">
    <property type="nucleotide sequence ID" value="NZ_CP007032.1"/>
</dbReference>
<dbReference type="UniPathway" id="UPA00219"/>
<dbReference type="EMBL" id="CP007032">
    <property type="protein sequence ID" value="AHF06963.1"/>
    <property type="molecule type" value="Genomic_DNA"/>
</dbReference>
<feature type="active site" evidence="23">
    <location>
        <position position="326"/>
    </location>
</feature>
<keyword evidence="10 24" id="KW-0547">Nucleotide-binding</keyword>
<feature type="binding site" evidence="24">
    <location>
        <begin position="222"/>
        <end position="229"/>
    </location>
    <ligand>
        <name>ATP</name>
        <dbReference type="ChEBI" id="CHEBI:30616"/>
    </ligand>
</feature>
<keyword evidence="14 22" id="KW-0573">Peptidoglycan synthesis</keyword>
<gene>
    <name evidence="22" type="primary">ddl</name>
    <name evidence="28" type="ORF">DESME_07665</name>
</gene>
<dbReference type="NCBIfam" id="NF002528">
    <property type="entry name" value="PRK01966.1-4"/>
    <property type="match status" value="1"/>
</dbReference>
<dbReference type="PROSITE" id="PS50975">
    <property type="entry name" value="ATP_GRASP"/>
    <property type="match status" value="1"/>
</dbReference>
<protein>
    <recommendedName>
        <fullName evidence="19 22">D-alanine--D-alanine ligase</fullName>
        <ecNumber evidence="6 22">6.3.2.4</ecNumber>
    </recommendedName>
    <alternativeName>
        <fullName evidence="21 22">D-Ala-D-Ala ligase</fullName>
    </alternativeName>
    <alternativeName>
        <fullName evidence="20 22">D-alanylalanine synthetase</fullName>
    </alternativeName>
</protein>
<keyword evidence="7 22" id="KW-0963">Cytoplasm</keyword>
<comment type="cofactor">
    <cofactor evidence="25">
        <name>Mg(2+)</name>
        <dbReference type="ChEBI" id="CHEBI:18420"/>
    </cofactor>
    <cofactor evidence="25">
        <name>Mn(2+)</name>
        <dbReference type="ChEBI" id="CHEBI:29035"/>
    </cofactor>
    <text evidence="25">Binds 2 magnesium or manganese ions per subunit.</text>
</comment>
<dbReference type="HOGENOM" id="CLU_039268_0_0_9"/>
<comment type="pathway">
    <text evidence="4 22">Cell wall biogenesis; peptidoglycan biosynthesis.</text>
</comment>
<dbReference type="GO" id="GO:0005829">
    <property type="term" value="C:cytosol"/>
    <property type="evidence" value="ECO:0007669"/>
    <property type="project" value="TreeGrafter"/>
</dbReference>
<sequence length="364" mass="40700">MSKMKSIMVLFGGQSGEHEVSLESAQSVLNALDRTRYEVQTIGISKGGKWFWGVEPKDWKTSDVVSNDNPQVTLVHDPSDPRFVALDGKELPNQGKFDIIFPVLHGPFGEDGTIQGLFEMSNVPYVGSGVLGASLGMDKDRMKAVFAEAGLPMARTFTLLRTQYNDDSDQILNRIELEIGYPCFIKPANLGSSVGISKAYNREDLRKSIELAALYDRKLVIEENINGREIEVSVLGNESPQASVPGEILPANDFYDYEAKYHDTSSRLLIPAPLETETMNKLQKMAVKAFQAVEASGLSRVDFFLTSDQKIYVNEINTMPGFTQISMYPKLWEASGIPYLELIDRLISLGLERFKDLRNRRISR</sequence>
<dbReference type="FunFam" id="3.30.1490.20:FF:000007">
    <property type="entry name" value="D-alanine--D-alanine ligase"/>
    <property type="match status" value="1"/>
</dbReference>
<dbReference type="GO" id="GO:0071555">
    <property type="term" value="P:cell wall organization"/>
    <property type="evidence" value="ECO:0007669"/>
    <property type="project" value="UniProtKB-KW"/>
</dbReference>
<dbReference type="eggNOG" id="COG1181">
    <property type="taxonomic scope" value="Bacteria"/>
</dbReference>